<evidence type="ECO:0000313" key="2">
    <source>
        <dbReference type="EMBL" id="NEV65220.1"/>
    </source>
</evidence>
<protein>
    <recommendedName>
        <fullName evidence="1">Disulphide bond isomerase DsbC/G N-terminal domain-containing protein</fullName>
    </recommendedName>
</protein>
<dbReference type="Proteomes" id="UP000483379">
    <property type="component" value="Unassembled WGS sequence"/>
</dbReference>
<dbReference type="InterPro" id="IPR051470">
    <property type="entry name" value="Thiol:disulfide_interchange"/>
</dbReference>
<dbReference type="InterPro" id="IPR036249">
    <property type="entry name" value="Thioredoxin-like_sf"/>
</dbReference>
<dbReference type="PANTHER" id="PTHR35272">
    <property type="entry name" value="THIOL:DISULFIDE INTERCHANGE PROTEIN DSBC-RELATED"/>
    <property type="match status" value="1"/>
</dbReference>
<organism evidence="2 3">
    <name type="scientific">Thiorhodococcus minor</name>
    <dbReference type="NCBI Taxonomy" id="57489"/>
    <lineage>
        <taxon>Bacteria</taxon>
        <taxon>Pseudomonadati</taxon>
        <taxon>Pseudomonadota</taxon>
        <taxon>Gammaproteobacteria</taxon>
        <taxon>Chromatiales</taxon>
        <taxon>Chromatiaceae</taxon>
        <taxon>Thiorhodococcus</taxon>
    </lineage>
</organism>
<feature type="domain" description="Disulphide bond isomerase DsbC/G N-terminal" evidence="1">
    <location>
        <begin position="49"/>
        <end position="94"/>
    </location>
</feature>
<sequence>MRVHRQRATLGSALALVLLVGLPVGAVGDERAGAVATEPDDIAQLVQGIEGMRRLPVQGVQMVQSGERLFFVSTNGRYAFLGPAIDLWHGERLTSLAEADRLMGRIDRARLKLDVRDLGALDLAEGAEEVWVFLDPHCPQCANLLDQLQALSPSQRASYRVRLIPVAVLGKPSLATVVRLNCLAETDPAAALEALLSHVFETLPPATGTCGQGVLQRALVTAQLLGITQVPFLIAPDGRLHGGVPVDLLAWFTGDAR</sequence>
<accession>A0A6M0K656</accession>
<dbReference type="PANTHER" id="PTHR35272:SF3">
    <property type="entry name" value="THIOL:DISULFIDE INTERCHANGE PROTEIN DSBC"/>
    <property type="match status" value="1"/>
</dbReference>
<evidence type="ECO:0000313" key="3">
    <source>
        <dbReference type="Proteomes" id="UP000483379"/>
    </source>
</evidence>
<dbReference type="Pfam" id="PF10411">
    <property type="entry name" value="DsbC_N"/>
    <property type="match status" value="1"/>
</dbReference>
<dbReference type="SUPFAM" id="SSF52833">
    <property type="entry name" value="Thioredoxin-like"/>
    <property type="match status" value="1"/>
</dbReference>
<evidence type="ECO:0000259" key="1">
    <source>
        <dbReference type="Pfam" id="PF10411"/>
    </source>
</evidence>
<proteinExistence type="predicted"/>
<comment type="caution">
    <text evidence="2">The sequence shown here is derived from an EMBL/GenBank/DDBJ whole genome shotgun (WGS) entry which is preliminary data.</text>
</comment>
<dbReference type="Gene3D" id="3.40.30.10">
    <property type="entry name" value="Glutaredoxin"/>
    <property type="match status" value="1"/>
</dbReference>
<keyword evidence="3" id="KW-1185">Reference proteome</keyword>
<gene>
    <name evidence="2" type="ORF">G3446_25870</name>
</gene>
<name>A0A6M0K656_9GAMM</name>
<dbReference type="EMBL" id="JAAIJQ010000178">
    <property type="protein sequence ID" value="NEV65220.1"/>
    <property type="molecule type" value="Genomic_DNA"/>
</dbReference>
<reference evidence="2 3" key="1">
    <citation type="submission" date="2020-02" db="EMBL/GenBank/DDBJ databases">
        <title>Genome sequences of Thiorhodococcus mannitoliphagus and Thiorhodococcus minor, purple sulfur photosynthetic bacteria in the gammaproteobacterial family, Chromatiaceae.</title>
        <authorList>
            <person name="Aviles F.A."/>
            <person name="Meyer T.E."/>
            <person name="Kyndt J.A."/>
        </authorList>
    </citation>
    <scope>NUCLEOTIDE SEQUENCE [LARGE SCALE GENOMIC DNA]</scope>
    <source>
        <strain evidence="2 3">DSM 11518</strain>
    </source>
</reference>
<dbReference type="AlphaFoldDB" id="A0A6M0K656"/>
<dbReference type="InterPro" id="IPR018950">
    <property type="entry name" value="DiS-bond_isomerase_DsbC/G_N"/>
</dbReference>